<dbReference type="Proteomes" id="UP000260814">
    <property type="component" value="Unassembled WGS sequence"/>
</dbReference>
<proteinExistence type="predicted"/>
<comment type="caution">
    <text evidence="1">The sequence shown here is derived from an EMBL/GenBank/DDBJ whole genome shotgun (WGS) entry which is preliminary data.</text>
</comment>
<protein>
    <submittedName>
        <fullName evidence="1">Uncharacterized protein</fullName>
    </submittedName>
</protein>
<evidence type="ECO:0000313" key="1">
    <source>
        <dbReference type="EMBL" id="RGM90281.1"/>
    </source>
</evidence>
<evidence type="ECO:0000313" key="2">
    <source>
        <dbReference type="Proteomes" id="UP000260814"/>
    </source>
</evidence>
<organism evidence="1 2">
    <name type="scientific">Phocaeicola plebeius</name>
    <dbReference type="NCBI Taxonomy" id="310297"/>
    <lineage>
        <taxon>Bacteria</taxon>
        <taxon>Pseudomonadati</taxon>
        <taxon>Bacteroidota</taxon>
        <taxon>Bacteroidia</taxon>
        <taxon>Bacteroidales</taxon>
        <taxon>Bacteroidaceae</taxon>
        <taxon>Phocaeicola</taxon>
    </lineage>
</organism>
<dbReference type="AlphaFoldDB" id="A0A3E4Z711"/>
<sequence length="146" mass="16829">MRFLLKIVTFAMQKKNNELTIKAGQMIYTNQRRRELNKALFSKLQNPLITALAEEGDSHIFLEHLPKDAEEIPTDDCLMRNVPRGVLPWNQVMPVFIPAMYNGKKAYLVNYVNNSQKSIQTALEKLNNCGMYYIPGMTLEKGVDYE</sequence>
<gene>
    <name evidence="1" type="ORF">DXB87_10295</name>
</gene>
<reference evidence="1 2" key="1">
    <citation type="submission" date="2018-08" db="EMBL/GenBank/DDBJ databases">
        <title>A genome reference for cultivated species of the human gut microbiota.</title>
        <authorList>
            <person name="Zou Y."/>
            <person name="Xue W."/>
            <person name="Luo G."/>
        </authorList>
    </citation>
    <scope>NUCLEOTIDE SEQUENCE [LARGE SCALE GENOMIC DNA]</scope>
    <source>
        <strain evidence="1 2">OM06-2</strain>
    </source>
</reference>
<dbReference type="EMBL" id="QSTW01000013">
    <property type="protein sequence ID" value="RGM90281.1"/>
    <property type="molecule type" value="Genomic_DNA"/>
</dbReference>
<accession>A0A3E4Z711</accession>
<name>A0A3E4Z711_9BACT</name>